<feature type="transmembrane region" description="Helical" evidence="1">
    <location>
        <begin position="216"/>
        <end position="234"/>
    </location>
</feature>
<name>A0AA90SNE3_9ACTN</name>
<feature type="transmembrane region" description="Helical" evidence="1">
    <location>
        <begin position="104"/>
        <end position="123"/>
    </location>
</feature>
<gene>
    <name evidence="2" type="ORF">Q7X28_19860</name>
</gene>
<feature type="transmembrane region" description="Helical" evidence="1">
    <location>
        <begin position="177"/>
        <end position="196"/>
    </location>
</feature>
<reference evidence="2" key="1">
    <citation type="submission" date="2023-08" db="EMBL/GenBank/DDBJ databases">
        <title>The draft genome of Tsukamurella strandjordii strain 050030.</title>
        <authorList>
            <person name="Zhao F."/>
            <person name="Feng Y."/>
            <person name="Zong Z."/>
        </authorList>
    </citation>
    <scope>NUCLEOTIDE SEQUENCE</scope>
    <source>
        <strain evidence="2">050030</strain>
    </source>
</reference>
<feature type="transmembrane region" description="Helical" evidence="1">
    <location>
        <begin position="9"/>
        <end position="28"/>
    </location>
</feature>
<dbReference type="Proteomes" id="UP001178281">
    <property type="component" value="Unassembled WGS sequence"/>
</dbReference>
<evidence type="ECO:0000313" key="3">
    <source>
        <dbReference type="Proteomes" id="UP001178281"/>
    </source>
</evidence>
<feature type="transmembrane region" description="Helical" evidence="1">
    <location>
        <begin position="143"/>
        <end position="165"/>
    </location>
</feature>
<organism evidence="2 3">
    <name type="scientific">Tsukamurella strandjordii</name>
    <dbReference type="NCBI Taxonomy" id="147577"/>
    <lineage>
        <taxon>Bacteria</taxon>
        <taxon>Bacillati</taxon>
        <taxon>Actinomycetota</taxon>
        <taxon>Actinomycetes</taxon>
        <taxon>Mycobacteriales</taxon>
        <taxon>Tsukamurellaceae</taxon>
        <taxon>Tsukamurella</taxon>
    </lineage>
</organism>
<evidence type="ECO:0000313" key="2">
    <source>
        <dbReference type="EMBL" id="MDP0400178.1"/>
    </source>
</evidence>
<dbReference type="EMBL" id="JAUTIX010000008">
    <property type="protein sequence ID" value="MDP0400178.1"/>
    <property type="molecule type" value="Genomic_DNA"/>
</dbReference>
<dbReference type="AlphaFoldDB" id="A0AA90SNE3"/>
<feature type="transmembrane region" description="Helical" evidence="1">
    <location>
        <begin position="69"/>
        <end position="92"/>
    </location>
</feature>
<keyword evidence="1" id="KW-0472">Membrane</keyword>
<dbReference type="Pfam" id="PF09490">
    <property type="entry name" value="CbtA"/>
    <property type="match status" value="1"/>
</dbReference>
<keyword evidence="1" id="KW-1133">Transmembrane helix</keyword>
<keyword evidence="3" id="KW-1185">Reference proteome</keyword>
<dbReference type="InterPro" id="IPR012666">
    <property type="entry name" value="CbtA_put"/>
</dbReference>
<sequence>MEKKVIARGALAGAIGGLLAFLVARFLVEPIIRRAIARQDAADAAEHASMPGMTMDSTEVYSRAVQENFGLGAGIIVFGIAMGVLFAVAYCVAAPKLPQWSPRALALAVAGSLFAGFYLIPYLKYPPNPPGVGDPDSIGERTGTYLLMVAIALALVATAWVVGLALTPKYGGWESGLIGGAIIVAGSVLAFLVLPAPLSAKDFPADDLYWFRTYSFLAQAILWGAIGLIGGELINRLTLSRSRAPEAVAA</sequence>
<keyword evidence="1" id="KW-0812">Transmembrane</keyword>
<protein>
    <submittedName>
        <fullName evidence="2">CbtA family protein</fullName>
    </submittedName>
</protein>
<accession>A0AA90SNE3</accession>
<evidence type="ECO:0000256" key="1">
    <source>
        <dbReference type="SAM" id="Phobius"/>
    </source>
</evidence>
<proteinExistence type="predicted"/>
<comment type="caution">
    <text evidence="2">The sequence shown here is derived from an EMBL/GenBank/DDBJ whole genome shotgun (WGS) entry which is preliminary data.</text>
</comment>
<dbReference type="RefSeq" id="WP_305112629.1">
    <property type="nucleotide sequence ID" value="NZ_JAUTIX010000008.1"/>
</dbReference>